<feature type="region of interest" description="Disordered" evidence="1">
    <location>
        <begin position="84"/>
        <end position="119"/>
    </location>
</feature>
<comment type="caution">
    <text evidence="2">The sequence shown here is derived from an EMBL/GenBank/DDBJ whole genome shotgun (WGS) entry which is preliminary data.</text>
</comment>
<evidence type="ECO:0000313" key="2">
    <source>
        <dbReference type="EMBL" id="KAG5668230.1"/>
    </source>
</evidence>
<dbReference type="EMBL" id="JADBJN010000004">
    <property type="protein sequence ID" value="KAG5668230.1"/>
    <property type="molecule type" value="Genomic_DNA"/>
</dbReference>
<name>A0A9J6BFF3_POLVA</name>
<reference evidence="2" key="1">
    <citation type="submission" date="2021-03" db="EMBL/GenBank/DDBJ databases">
        <title>Chromosome level genome of the anhydrobiotic midge Polypedilum vanderplanki.</title>
        <authorList>
            <person name="Yoshida Y."/>
            <person name="Kikawada T."/>
            <person name="Gusev O."/>
        </authorList>
    </citation>
    <scope>NUCLEOTIDE SEQUENCE</scope>
    <source>
        <strain evidence="2">NIAS01</strain>
        <tissue evidence="2">Whole body or cell culture</tissue>
    </source>
</reference>
<dbReference type="AlphaFoldDB" id="A0A9J6BFF3"/>
<keyword evidence="3" id="KW-1185">Reference proteome</keyword>
<evidence type="ECO:0000256" key="1">
    <source>
        <dbReference type="SAM" id="MobiDB-lite"/>
    </source>
</evidence>
<organism evidence="2 3">
    <name type="scientific">Polypedilum vanderplanki</name>
    <name type="common">Sleeping chironomid midge</name>
    <dbReference type="NCBI Taxonomy" id="319348"/>
    <lineage>
        <taxon>Eukaryota</taxon>
        <taxon>Metazoa</taxon>
        <taxon>Ecdysozoa</taxon>
        <taxon>Arthropoda</taxon>
        <taxon>Hexapoda</taxon>
        <taxon>Insecta</taxon>
        <taxon>Pterygota</taxon>
        <taxon>Neoptera</taxon>
        <taxon>Endopterygota</taxon>
        <taxon>Diptera</taxon>
        <taxon>Nematocera</taxon>
        <taxon>Chironomoidea</taxon>
        <taxon>Chironomidae</taxon>
        <taxon>Chironominae</taxon>
        <taxon>Polypedilum</taxon>
        <taxon>Polypedilum</taxon>
    </lineage>
</organism>
<dbReference type="OrthoDB" id="1641132at2759"/>
<proteinExistence type="predicted"/>
<accession>A0A9J6BFF3</accession>
<gene>
    <name evidence="2" type="ORF">PVAND_016178</name>
</gene>
<sequence length="172" mass="19145">MSKSKGIIEEAADTIIGAKDAVKEKVQNAAETVKNVVNGISEEIDVTKKIAKEREAKIRRFAEETKEQTKDTVRGAEEIAKNINEKAKNSVEQPSDGGYEGAREKLQGSEREEKLNPLNKNEKLQEGRFYKFDSTLPFSTQSVATIFEGVFEPTTSARIVPVICSNLRKILK</sequence>
<evidence type="ECO:0000313" key="3">
    <source>
        <dbReference type="Proteomes" id="UP001107558"/>
    </source>
</evidence>
<dbReference type="Proteomes" id="UP001107558">
    <property type="component" value="Chromosome 4"/>
</dbReference>
<protein>
    <submittedName>
        <fullName evidence="2">Uncharacterized protein</fullName>
    </submittedName>
</protein>
<feature type="compositionally biased region" description="Basic and acidic residues" evidence="1">
    <location>
        <begin position="101"/>
        <end position="119"/>
    </location>
</feature>